<dbReference type="Gene3D" id="3.30.360.10">
    <property type="entry name" value="Dihydrodipicolinate Reductase, domain 2"/>
    <property type="match status" value="1"/>
</dbReference>
<sequence>MLKVGLVGLGFMGSSHLSMYLRLMKEGFPIKLVAICDVNEEKREGKLTAGNIDISDKSIDFSQFNFYTDMEEMIESEALDYVDLCLPTFLHAPYAVKAMEKGLHVFCEKPMAISTQACQEMIDASKKYEKFLMIGQTLRFFPSYCYIKETLDSGRYGKLTEANLFRGGTTPLWSWENWLLTNERSGGCLLDQHIHDVDTLNWLLGTPYSVNTSGRVVFEGSGYDVVSTNYHYEGIVANASDNWTINNDDFGFEMRYRFAFEEGTIILEKGKLVDYPNNKPSFEPEISQESGYYLEIKHFAQSILDNVDPAIACPLESTMETIRIAEAEVKSANEKQSIAL</sequence>
<dbReference type="Gene3D" id="3.40.50.720">
    <property type="entry name" value="NAD(P)-binding Rossmann-like Domain"/>
    <property type="match status" value="1"/>
</dbReference>
<comment type="caution">
    <text evidence="4">The sequence shown here is derived from an EMBL/GenBank/DDBJ whole genome shotgun (WGS) entry which is preliminary data.</text>
</comment>
<evidence type="ECO:0000313" key="4">
    <source>
        <dbReference type="EMBL" id="OJG10707.1"/>
    </source>
</evidence>
<proteinExistence type="predicted"/>
<reference evidence="4 5" key="1">
    <citation type="submission" date="2014-12" db="EMBL/GenBank/DDBJ databases">
        <title>Draft genome sequences of 29 type strains of Enterococci.</title>
        <authorList>
            <person name="Zhong Z."/>
            <person name="Sun Z."/>
            <person name="Liu W."/>
            <person name="Zhang W."/>
            <person name="Zhang H."/>
        </authorList>
    </citation>
    <scope>NUCLEOTIDE SEQUENCE [LARGE SCALE GENOMIC DNA]</scope>
    <source>
        <strain evidence="4 5">DSM 17690</strain>
    </source>
</reference>
<evidence type="ECO:0000259" key="3">
    <source>
        <dbReference type="Pfam" id="PF22725"/>
    </source>
</evidence>
<dbReference type="GO" id="GO:0016491">
    <property type="term" value="F:oxidoreductase activity"/>
    <property type="evidence" value="ECO:0007669"/>
    <property type="project" value="UniProtKB-KW"/>
</dbReference>
<name>A0A1L8QT89_9ENTE</name>
<dbReference type="PANTHER" id="PTHR43818">
    <property type="entry name" value="BCDNA.GH03377"/>
    <property type="match status" value="1"/>
</dbReference>
<dbReference type="InterPro" id="IPR055170">
    <property type="entry name" value="GFO_IDH_MocA-like_dom"/>
</dbReference>
<dbReference type="InterPro" id="IPR050463">
    <property type="entry name" value="Gfo/Idh/MocA_oxidrdct_glycsds"/>
</dbReference>
<accession>A0A1L8QT89</accession>
<evidence type="ECO:0000313" key="5">
    <source>
        <dbReference type="Proteomes" id="UP000182149"/>
    </source>
</evidence>
<feature type="domain" description="GFO/IDH/MocA-like oxidoreductase" evidence="3">
    <location>
        <begin position="146"/>
        <end position="265"/>
    </location>
</feature>
<dbReference type="EMBL" id="JXKD01000006">
    <property type="protein sequence ID" value="OJG10707.1"/>
    <property type="molecule type" value="Genomic_DNA"/>
</dbReference>
<dbReference type="GO" id="GO:0000166">
    <property type="term" value="F:nucleotide binding"/>
    <property type="evidence" value="ECO:0007669"/>
    <property type="project" value="InterPro"/>
</dbReference>
<dbReference type="SUPFAM" id="SSF51735">
    <property type="entry name" value="NAD(P)-binding Rossmann-fold domains"/>
    <property type="match status" value="1"/>
</dbReference>
<organism evidence="4 5">
    <name type="scientific">Enterococcus aquimarinus</name>
    <dbReference type="NCBI Taxonomy" id="328396"/>
    <lineage>
        <taxon>Bacteria</taxon>
        <taxon>Bacillati</taxon>
        <taxon>Bacillota</taxon>
        <taxon>Bacilli</taxon>
        <taxon>Lactobacillales</taxon>
        <taxon>Enterococcaceae</taxon>
        <taxon>Enterococcus</taxon>
    </lineage>
</organism>
<dbReference type="AlphaFoldDB" id="A0A1L8QT89"/>
<dbReference type="Proteomes" id="UP000182149">
    <property type="component" value="Unassembled WGS sequence"/>
</dbReference>
<feature type="domain" description="Gfo/Idh/MocA-like oxidoreductase N-terminal" evidence="2">
    <location>
        <begin position="2"/>
        <end position="135"/>
    </location>
</feature>
<evidence type="ECO:0008006" key="6">
    <source>
        <dbReference type="Google" id="ProtNLM"/>
    </source>
</evidence>
<dbReference type="Pfam" id="PF01408">
    <property type="entry name" value="GFO_IDH_MocA"/>
    <property type="match status" value="1"/>
</dbReference>
<protein>
    <recommendedName>
        <fullName evidence="6">Gfo/Idh/MocA family oxidoreductase</fullName>
    </recommendedName>
</protein>
<dbReference type="OrthoDB" id="9815825at2"/>
<dbReference type="PANTHER" id="PTHR43818:SF11">
    <property type="entry name" value="BCDNA.GH03377"/>
    <property type="match status" value="1"/>
</dbReference>
<dbReference type="SUPFAM" id="SSF55347">
    <property type="entry name" value="Glyceraldehyde-3-phosphate dehydrogenase-like, C-terminal domain"/>
    <property type="match status" value="1"/>
</dbReference>
<dbReference type="Pfam" id="PF22725">
    <property type="entry name" value="GFO_IDH_MocA_C3"/>
    <property type="match status" value="1"/>
</dbReference>
<dbReference type="InterPro" id="IPR036291">
    <property type="entry name" value="NAD(P)-bd_dom_sf"/>
</dbReference>
<keyword evidence="1" id="KW-0560">Oxidoreductase</keyword>
<keyword evidence="5" id="KW-1185">Reference proteome</keyword>
<gene>
    <name evidence="4" type="ORF">RU93_GL001920</name>
</gene>
<evidence type="ECO:0000256" key="1">
    <source>
        <dbReference type="ARBA" id="ARBA00023002"/>
    </source>
</evidence>
<dbReference type="RefSeq" id="WP_071874630.1">
    <property type="nucleotide sequence ID" value="NZ_JBHSHF010000021.1"/>
</dbReference>
<dbReference type="STRING" id="328396.RU93_GL001920"/>
<evidence type="ECO:0000259" key="2">
    <source>
        <dbReference type="Pfam" id="PF01408"/>
    </source>
</evidence>
<dbReference type="InterPro" id="IPR000683">
    <property type="entry name" value="Gfo/Idh/MocA-like_OxRdtase_N"/>
</dbReference>